<gene>
    <name evidence="2" type="ORF">ABIE13_004210</name>
</gene>
<evidence type="ECO:0000313" key="3">
    <source>
        <dbReference type="Proteomes" id="UP001549320"/>
    </source>
</evidence>
<feature type="compositionally biased region" description="Basic and acidic residues" evidence="1">
    <location>
        <begin position="218"/>
        <end position="228"/>
    </location>
</feature>
<comment type="caution">
    <text evidence="2">The sequence shown here is derived from an EMBL/GenBank/DDBJ whole genome shotgun (WGS) entry which is preliminary data.</text>
</comment>
<name>A0ABV2QEW9_9BURK</name>
<evidence type="ECO:0008006" key="4">
    <source>
        <dbReference type="Google" id="ProtNLM"/>
    </source>
</evidence>
<feature type="compositionally biased region" description="Low complexity" evidence="1">
    <location>
        <begin position="169"/>
        <end position="196"/>
    </location>
</feature>
<dbReference type="NCBIfam" id="NF043076">
    <property type="entry name" value="PHA_gran_PhaM"/>
    <property type="match status" value="1"/>
</dbReference>
<feature type="compositionally biased region" description="Acidic residues" evidence="1">
    <location>
        <begin position="154"/>
        <end position="168"/>
    </location>
</feature>
<feature type="compositionally biased region" description="Basic residues" evidence="1">
    <location>
        <begin position="275"/>
        <end position="301"/>
    </location>
</feature>
<proteinExistence type="predicted"/>
<dbReference type="InterPro" id="IPR050026">
    <property type="entry name" value="PHA_gran_PhaM_N"/>
</dbReference>
<organism evidence="2 3">
    <name type="scientific">Ottowia thiooxydans</name>
    <dbReference type="NCBI Taxonomy" id="219182"/>
    <lineage>
        <taxon>Bacteria</taxon>
        <taxon>Pseudomonadati</taxon>
        <taxon>Pseudomonadota</taxon>
        <taxon>Betaproteobacteria</taxon>
        <taxon>Burkholderiales</taxon>
        <taxon>Comamonadaceae</taxon>
        <taxon>Ottowia</taxon>
    </lineage>
</organism>
<dbReference type="Proteomes" id="UP001549320">
    <property type="component" value="Unassembled WGS sequence"/>
</dbReference>
<accession>A0ABV2QEW9</accession>
<evidence type="ECO:0000256" key="1">
    <source>
        <dbReference type="SAM" id="MobiDB-lite"/>
    </source>
</evidence>
<sequence>MNDDSGISAFGKFIPGFDFLKNLASAQTQAGKGASSPLSGLSNWVAPTVSVEELDKRIKELKAVLFWLEQNATALKATVQALEVQKMTLATLAGMNMSMAEVAKAFTIPTAPDQPQAPASAEQAGSAPAPSTSSQPWPFNAAPQASPVSTPAPEEPEPEPEEAQEEEPVSAPEPAPAASAGRAKKAAANEGAPAPAVADPMQWWGALTQQFQQIAADALRDVSAHEPAAKPSGKMSSPGAGKSTSKSGSKSTGKMPVVKSEPLAGGQASATARKSVSKKSVAKKPLVKTAAKKTATKKPAAKKSVSGTVSGGWPLPLPSRRK</sequence>
<evidence type="ECO:0000313" key="2">
    <source>
        <dbReference type="EMBL" id="MET4579087.1"/>
    </source>
</evidence>
<reference evidence="2 3" key="1">
    <citation type="submission" date="2024-06" db="EMBL/GenBank/DDBJ databases">
        <title>Sorghum-associated microbial communities from plants grown in Nebraska, USA.</title>
        <authorList>
            <person name="Schachtman D."/>
        </authorList>
    </citation>
    <scope>NUCLEOTIDE SEQUENCE [LARGE SCALE GENOMIC DNA]</scope>
    <source>
        <strain evidence="2 3">2709</strain>
    </source>
</reference>
<feature type="region of interest" description="Disordered" evidence="1">
    <location>
        <begin position="110"/>
        <end position="196"/>
    </location>
</feature>
<feature type="region of interest" description="Disordered" evidence="1">
    <location>
        <begin position="218"/>
        <end position="322"/>
    </location>
</feature>
<keyword evidence="3" id="KW-1185">Reference proteome</keyword>
<feature type="compositionally biased region" description="Low complexity" evidence="1">
    <location>
        <begin position="236"/>
        <end position="254"/>
    </location>
</feature>
<protein>
    <recommendedName>
        <fullName evidence="4">Alginate regulatory protein AlgP</fullName>
    </recommendedName>
</protein>
<dbReference type="EMBL" id="JBEPSH010000008">
    <property type="protein sequence ID" value="MET4579087.1"/>
    <property type="molecule type" value="Genomic_DNA"/>
</dbReference>
<dbReference type="RefSeq" id="WP_354446863.1">
    <property type="nucleotide sequence ID" value="NZ_JBEPSH010000008.1"/>
</dbReference>